<keyword evidence="3" id="KW-1185">Reference proteome</keyword>
<organism evidence="2 3">
    <name type="scientific">Mugilogobius chulae</name>
    <name type="common">yellowstripe goby</name>
    <dbReference type="NCBI Taxonomy" id="88201"/>
    <lineage>
        <taxon>Eukaryota</taxon>
        <taxon>Metazoa</taxon>
        <taxon>Chordata</taxon>
        <taxon>Craniata</taxon>
        <taxon>Vertebrata</taxon>
        <taxon>Euteleostomi</taxon>
        <taxon>Actinopterygii</taxon>
        <taxon>Neopterygii</taxon>
        <taxon>Teleostei</taxon>
        <taxon>Neoteleostei</taxon>
        <taxon>Acanthomorphata</taxon>
        <taxon>Gobiaria</taxon>
        <taxon>Gobiiformes</taxon>
        <taxon>Gobioidei</taxon>
        <taxon>Gobiidae</taxon>
        <taxon>Gobionellinae</taxon>
        <taxon>Mugilogobius</taxon>
    </lineage>
</organism>
<dbReference type="EMBL" id="JBBPFD010000001">
    <property type="protein sequence ID" value="KAK7944570.1"/>
    <property type="molecule type" value="Genomic_DNA"/>
</dbReference>
<name>A0AAW0Q8Y6_9GOBI</name>
<feature type="region of interest" description="Disordered" evidence="1">
    <location>
        <begin position="277"/>
        <end position="329"/>
    </location>
</feature>
<evidence type="ECO:0000313" key="2">
    <source>
        <dbReference type="EMBL" id="KAK7944570.1"/>
    </source>
</evidence>
<evidence type="ECO:0000256" key="1">
    <source>
        <dbReference type="SAM" id="MobiDB-lite"/>
    </source>
</evidence>
<protein>
    <submittedName>
        <fullName evidence="2">Uncharacterized protein</fullName>
    </submittedName>
</protein>
<comment type="caution">
    <text evidence="2">The sequence shown here is derived from an EMBL/GenBank/DDBJ whole genome shotgun (WGS) entry which is preliminary data.</text>
</comment>
<proteinExistence type="predicted"/>
<accession>A0AAW0Q8Y6</accession>
<gene>
    <name evidence="2" type="ORF">WMY93_000298</name>
</gene>
<sequence length="456" mass="51322">MATPPPTPPTPPTPPPTREEIRSIVSDINTLFNTINQLEERLALNESVKILKKTVQEVKLLPTEIGTIRFIIQDLESQFQELWSKYRDIKRISDATRNLQNSLYSPAPGRIITDTWDTWDTNEDDEPPTQTHRGTFEYEDETEDSEPMFHQPEQSTELKLSELDEKVALHTDLLASINQKLEAGSFKEVCRIKEDLNAKTAESVELKVQLEFFMSKLQAEGKLQRLMDLLSDSVEESSEENGNVLSQNEQGVGEELVTWVQCPSGLYEVPPNCDLSTFELENDSSDSDLDGSDDDSPRRYAASQVDEPQYSDIPKAVTESADPSEAGEESVNWVQYASGLYEVPPNSDFSLFELEHDSSDPDLSDSEDEFPMEVDLRLTTAQSDNVAETEVSWEERTVLAQCSYNEDEFSVENELAVLSRLFPGLDLGPAVQETLVSGGNRQIEALFEGFFNLRSI</sequence>
<dbReference type="AlphaFoldDB" id="A0AAW0Q8Y6"/>
<evidence type="ECO:0000313" key="3">
    <source>
        <dbReference type="Proteomes" id="UP001460270"/>
    </source>
</evidence>
<reference evidence="3" key="1">
    <citation type="submission" date="2024-04" db="EMBL/GenBank/DDBJ databases">
        <title>Salinicola lusitanus LLJ914,a marine bacterium isolated from the Okinawa Trough.</title>
        <authorList>
            <person name="Li J."/>
        </authorList>
    </citation>
    <scope>NUCLEOTIDE SEQUENCE [LARGE SCALE GENOMIC DNA]</scope>
</reference>
<feature type="compositionally biased region" description="Acidic residues" evidence="1">
    <location>
        <begin position="280"/>
        <end position="294"/>
    </location>
</feature>
<dbReference type="Proteomes" id="UP001460270">
    <property type="component" value="Unassembled WGS sequence"/>
</dbReference>